<dbReference type="EMBL" id="CANHGI010000005">
    <property type="protein sequence ID" value="CAI5450433.1"/>
    <property type="molecule type" value="Genomic_DNA"/>
</dbReference>
<name>A0A9P1IW16_9PELO</name>
<evidence type="ECO:0000313" key="2">
    <source>
        <dbReference type="Proteomes" id="UP001152747"/>
    </source>
</evidence>
<reference evidence="1" key="1">
    <citation type="submission" date="2022-11" db="EMBL/GenBank/DDBJ databases">
        <authorList>
            <person name="Kikuchi T."/>
        </authorList>
    </citation>
    <scope>NUCLEOTIDE SEQUENCE</scope>
    <source>
        <strain evidence="1">PS1010</strain>
    </source>
</reference>
<organism evidence="1 2">
    <name type="scientific">Caenorhabditis angaria</name>
    <dbReference type="NCBI Taxonomy" id="860376"/>
    <lineage>
        <taxon>Eukaryota</taxon>
        <taxon>Metazoa</taxon>
        <taxon>Ecdysozoa</taxon>
        <taxon>Nematoda</taxon>
        <taxon>Chromadorea</taxon>
        <taxon>Rhabditida</taxon>
        <taxon>Rhabditina</taxon>
        <taxon>Rhabditomorpha</taxon>
        <taxon>Rhabditoidea</taxon>
        <taxon>Rhabditidae</taxon>
        <taxon>Peloderinae</taxon>
        <taxon>Caenorhabditis</taxon>
    </lineage>
</organism>
<evidence type="ECO:0000313" key="1">
    <source>
        <dbReference type="EMBL" id="CAI5450433.1"/>
    </source>
</evidence>
<proteinExistence type="predicted"/>
<dbReference type="Proteomes" id="UP001152747">
    <property type="component" value="Unassembled WGS sequence"/>
</dbReference>
<accession>A0A9P1IW16</accession>
<sequence>MGVYFSRWWKTEDYIEGIGFFDLPWEMRQMIVDLMDLRTKSRFSKCSDDCYEEVSRSRNFIEEIEIGDKGERKKREIHIVLRANGQKWMYRIMRIATGDCLVLWEMDKKIISYKLFENRETLMDVLLVYFNEILRKNAKSLKIFDIYTKT</sequence>
<comment type="caution">
    <text evidence="1">The sequence shown here is derived from an EMBL/GenBank/DDBJ whole genome shotgun (WGS) entry which is preliminary data.</text>
</comment>
<protein>
    <recommendedName>
        <fullName evidence="3">F-box domain-containing protein</fullName>
    </recommendedName>
</protein>
<keyword evidence="2" id="KW-1185">Reference proteome</keyword>
<evidence type="ECO:0008006" key="3">
    <source>
        <dbReference type="Google" id="ProtNLM"/>
    </source>
</evidence>
<gene>
    <name evidence="1" type="ORF">CAMP_LOCUS13070</name>
</gene>
<dbReference type="AlphaFoldDB" id="A0A9P1IW16"/>